<dbReference type="EMBL" id="LODT01000037">
    <property type="protein sequence ID" value="KYQ89914.1"/>
    <property type="molecule type" value="Genomic_DNA"/>
</dbReference>
<comment type="caution">
    <text evidence="1">The sequence shown here is derived from an EMBL/GenBank/DDBJ whole genome shotgun (WGS) entry which is preliminary data.</text>
</comment>
<sequence length="267" mass="31143">MLTRSLIVYIINLWVSFGNKSNKRCKHAVDVISKLRLVSKEFTATIIPLIDWDEIEIKTENDMEILNKLFNPKPKLDRIYLSCIDENIVPKYRSWIIYLSETHANIVFEYPITGLLINKDRLKSLHWEYSTGKITDLDDITKNFLNLVELEINSDVIHNLNSLGQLEHLKMVSLKWGTCNIGSFIELLERKECTIETINLYNVNFTNATLMRKTKGHENQQEHYENILDALSRNSYLKTLSIFNCLHVAFDKQYLIQFLNGPLSNNC</sequence>
<proteinExistence type="predicted"/>
<dbReference type="Proteomes" id="UP000076078">
    <property type="component" value="Unassembled WGS sequence"/>
</dbReference>
<gene>
    <name evidence="1" type="ORF">DLAC_11722</name>
</gene>
<accession>A0A151Z802</accession>
<protein>
    <submittedName>
        <fullName evidence="1">Uncharacterized protein</fullName>
    </submittedName>
</protein>
<name>A0A151Z802_TIELA</name>
<dbReference type="InParanoid" id="A0A151Z802"/>
<dbReference type="AlphaFoldDB" id="A0A151Z802"/>
<evidence type="ECO:0000313" key="1">
    <source>
        <dbReference type="EMBL" id="KYQ89914.1"/>
    </source>
</evidence>
<reference evidence="1 2" key="1">
    <citation type="submission" date="2015-12" db="EMBL/GenBank/DDBJ databases">
        <title>Dictyostelia acquired genes for synthesis and detection of signals that induce cell-type specialization by lateral gene transfer from prokaryotes.</title>
        <authorList>
            <person name="Gloeckner G."/>
            <person name="Schaap P."/>
        </authorList>
    </citation>
    <scope>NUCLEOTIDE SEQUENCE [LARGE SCALE GENOMIC DNA]</scope>
    <source>
        <strain evidence="1 2">TK</strain>
    </source>
</reference>
<organism evidence="1 2">
    <name type="scientific">Tieghemostelium lacteum</name>
    <name type="common">Slime mold</name>
    <name type="synonym">Dictyostelium lacteum</name>
    <dbReference type="NCBI Taxonomy" id="361077"/>
    <lineage>
        <taxon>Eukaryota</taxon>
        <taxon>Amoebozoa</taxon>
        <taxon>Evosea</taxon>
        <taxon>Eumycetozoa</taxon>
        <taxon>Dictyostelia</taxon>
        <taxon>Dictyosteliales</taxon>
        <taxon>Raperosteliaceae</taxon>
        <taxon>Tieghemostelium</taxon>
    </lineage>
</organism>
<keyword evidence="2" id="KW-1185">Reference proteome</keyword>
<evidence type="ECO:0000313" key="2">
    <source>
        <dbReference type="Proteomes" id="UP000076078"/>
    </source>
</evidence>
<dbReference type="SUPFAM" id="SSF52047">
    <property type="entry name" value="RNI-like"/>
    <property type="match status" value="1"/>
</dbReference>